<evidence type="ECO:0000313" key="2">
    <source>
        <dbReference type="EMBL" id="MDC3986167.1"/>
    </source>
</evidence>
<accession>A0A9X4AXD9</accession>
<name>A0A9X4AXD9_9BACT</name>
<dbReference type="PROSITE" id="PS51257">
    <property type="entry name" value="PROKAR_LIPOPROTEIN"/>
    <property type="match status" value="1"/>
</dbReference>
<keyword evidence="1" id="KW-0732">Signal</keyword>
<dbReference type="RefSeq" id="WP_272425192.1">
    <property type="nucleotide sequence ID" value="NZ_JAGTJJ010000035.1"/>
</dbReference>
<keyword evidence="3" id="KW-1185">Reference proteome</keyword>
<proteinExistence type="predicted"/>
<feature type="signal peptide" evidence="1">
    <location>
        <begin position="1"/>
        <end position="18"/>
    </location>
</feature>
<gene>
    <name evidence="2" type="ORF">KEG57_37160</name>
</gene>
<dbReference type="Proteomes" id="UP001151081">
    <property type="component" value="Unassembled WGS sequence"/>
</dbReference>
<reference evidence="2 3" key="1">
    <citation type="submission" date="2021-04" db="EMBL/GenBank/DDBJ databases">
        <title>Genome analysis of Polyangium sp.</title>
        <authorList>
            <person name="Li Y."/>
            <person name="Wang J."/>
        </authorList>
    </citation>
    <scope>NUCLEOTIDE SEQUENCE [LARGE SCALE GENOMIC DNA]</scope>
    <source>
        <strain evidence="2 3">SDU14</strain>
    </source>
</reference>
<feature type="chain" id="PRO_5040817742" description="Tryptophan synthase alpha chain" evidence="1">
    <location>
        <begin position="19"/>
        <end position="347"/>
    </location>
</feature>
<organism evidence="2 3">
    <name type="scientific">Polyangium jinanense</name>
    <dbReference type="NCBI Taxonomy" id="2829994"/>
    <lineage>
        <taxon>Bacteria</taxon>
        <taxon>Pseudomonadati</taxon>
        <taxon>Myxococcota</taxon>
        <taxon>Polyangia</taxon>
        <taxon>Polyangiales</taxon>
        <taxon>Polyangiaceae</taxon>
        <taxon>Polyangium</taxon>
    </lineage>
</organism>
<sequence>MLRFDHLLGLGLAGFVFAAACGGGGDGNAASSSSGGGSAPACTTDAQCGASDPCKTAACVAGACVETQAPAGKLVLDGLVPGDCKRKQCTAEGTIEEVVDDTDKPDDYNPCTLDTCTGGMPSHATDPAMEGAPCGTNNQIVCSAGLCVGCNNEEQCPQGGVCHKVVCNPMGATNACGLEIDVGKQVSNADPGDCLRAVCDMNGLIVPAPAPLDVPLPDANECDVESCGENGAVVHTPQPDGTTCGGSTTCKPSSCSTGACVQMPLPGTDVVTETQVPGDCRTTVCDGMGGTLDQPDDMDVPPDPTATDCTGPVCSGGTPSTSPKPQGTACMTAGATIGMCDASGNCI</sequence>
<evidence type="ECO:0000256" key="1">
    <source>
        <dbReference type="SAM" id="SignalP"/>
    </source>
</evidence>
<comment type="caution">
    <text evidence="2">The sequence shown here is derived from an EMBL/GenBank/DDBJ whole genome shotgun (WGS) entry which is preliminary data.</text>
</comment>
<protein>
    <recommendedName>
        <fullName evidence="4">Tryptophan synthase alpha chain</fullName>
    </recommendedName>
</protein>
<evidence type="ECO:0008006" key="4">
    <source>
        <dbReference type="Google" id="ProtNLM"/>
    </source>
</evidence>
<dbReference type="AlphaFoldDB" id="A0A9X4AXD9"/>
<dbReference type="EMBL" id="JAGTJJ010000035">
    <property type="protein sequence ID" value="MDC3986167.1"/>
    <property type="molecule type" value="Genomic_DNA"/>
</dbReference>
<evidence type="ECO:0000313" key="3">
    <source>
        <dbReference type="Proteomes" id="UP001151081"/>
    </source>
</evidence>